<dbReference type="OrthoDB" id="2911495at2759"/>
<comment type="caution">
    <text evidence="3">The sequence shown here is derived from an EMBL/GenBank/DDBJ whole genome shotgun (WGS) entry which is preliminary data.</text>
</comment>
<evidence type="ECO:0000313" key="3">
    <source>
        <dbReference type="EMBL" id="TEB33750.1"/>
    </source>
</evidence>
<evidence type="ECO:0000256" key="1">
    <source>
        <dbReference type="ARBA" id="ARBA00022737"/>
    </source>
</evidence>
<proteinExistence type="predicted"/>
<dbReference type="PANTHER" id="PTHR10039">
    <property type="entry name" value="AMELOGENIN"/>
    <property type="match status" value="1"/>
</dbReference>
<protein>
    <recommendedName>
        <fullName evidence="2">Nephrocystin 3-like N-terminal domain-containing protein</fullName>
    </recommendedName>
</protein>
<keyword evidence="4" id="KW-1185">Reference proteome</keyword>
<name>A0A4Y7THT7_COPMI</name>
<dbReference type="Proteomes" id="UP000298030">
    <property type="component" value="Unassembled WGS sequence"/>
</dbReference>
<dbReference type="STRING" id="71717.A0A4Y7THT7"/>
<reference evidence="3 4" key="1">
    <citation type="journal article" date="2019" name="Nat. Ecol. Evol.">
        <title>Megaphylogeny resolves global patterns of mushroom evolution.</title>
        <authorList>
            <person name="Varga T."/>
            <person name="Krizsan K."/>
            <person name="Foldi C."/>
            <person name="Dima B."/>
            <person name="Sanchez-Garcia M."/>
            <person name="Sanchez-Ramirez S."/>
            <person name="Szollosi G.J."/>
            <person name="Szarkandi J.G."/>
            <person name="Papp V."/>
            <person name="Albert L."/>
            <person name="Andreopoulos W."/>
            <person name="Angelini C."/>
            <person name="Antonin V."/>
            <person name="Barry K.W."/>
            <person name="Bougher N.L."/>
            <person name="Buchanan P."/>
            <person name="Buyck B."/>
            <person name="Bense V."/>
            <person name="Catcheside P."/>
            <person name="Chovatia M."/>
            <person name="Cooper J."/>
            <person name="Damon W."/>
            <person name="Desjardin D."/>
            <person name="Finy P."/>
            <person name="Geml J."/>
            <person name="Haridas S."/>
            <person name="Hughes K."/>
            <person name="Justo A."/>
            <person name="Karasinski D."/>
            <person name="Kautmanova I."/>
            <person name="Kiss B."/>
            <person name="Kocsube S."/>
            <person name="Kotiranta H."/>
            <person name="LaButti K.M."/>
            <person name="Lechner B.E."/>
            <person name="Liimatainen K."/>
            <person name="Lipzen A."/>
            <person name="Lukacs Z."/>
            <person name="Mihaltcheva S."/>
            <person name="Morgado L.N."/>
            <person name="Niskanen T."/>
            <person name="Noordeloos M.E."/>
            <person name="Ohm R.A."/>
            <person name="Ortiz-Santana B."/>
            <person name="Ovrebo C."/>
            <person name="Racz N."/>
            <person name="Riley R."/>
            <person name="Savchenko A."/>
            <person name="Shiryaev A."/>
            <person name="Soop K."/>
            <person name="Spirin V."/>
            <person name="Szebenyi C."/>
            <person name="Tomsovsky M."/>
            <person name="Tulloss R.E."/>
            <person name="Uehling J."/>
            <person name="Grigoriev I.V."/>
            <person name="Vagvolgyi C."/>
            <person name="Papp T."/>
            <person name="Martin F.M."/>
            <person name="Miettinen O."/>
            <person name="Hibbett D.S."/>
            <person name="Nagy L.G."/>
        </authorList>
    </citation>
    <scope>NUCLEOTIDE SEQUENCE [LARGE SCALE GENOMIC DNA]</scope>
    <source>
        <strain evidence="3 4">FP101781</strain>
    </source>
</reference>
<dbReference type="AlphaFoldDB" id="A0A4Y7THT7"/>
<gene>
    <name evidence="3" type="ORF">FA13DRAFT_1812362</name>
</gene>
<dbReference type="InterPro" id="IPR027417">
    <property type="entry name" value="P-loop_NTPase"/>
</dbReference>
<dbReference type="Pfam" id="PF24883">
    <property type="entry name" value="NPHP3_N"/>
    <property type="match status" value="1"/>
</dbReference>
<accession>A0A4Y7THT7</accession>
<dbReference type="Gene3D" id="3.40.50.300">
    <property type="entry name" value="P-loop containing nucleotide triphosphate hydrolases"/>
    <property type="match status" value="1"/>
</dbReference>
<evidence type="ECO:0000259" key="2">
    <source>
        <dbReference type="Pfam" id="PF24883"/>
    </source>
</evidence>
<dbReference type="EMBL" id="QPFP01000011">
    <property type="protein sequence ID" value="TEB33750.1"/>
    <property type="molecule type" value="Genomic_DNA"/>
</dbReference>
<organism evidence="3 4">
    <name type="scientific">Coprinellus micaceus</name>
    <name type="common">Glistening ink-cap mushroom</name>
    <name type="synonym">Coprinus micaceus</name>
    <dbReference type="NCBI Taxonomy" id="71717"/>
    <lineage>
        <taxon>Eukaryota</taxon>
        <taxon>Fungi</taxon>
        <taxon>Dikarya</taxon>
        <taxon>Basidiomycota</taxon>
        <taxon>Agaricomycotina</taxon>
        <taxon>Agaricomycetes</taxon>
        <taxon>Agaricomycetidae</taxon>
        <taxon>Agaricales</taxon>
        <taxon>Agaricineae</taxon>
        <taxon>Psathyrellaceae</taxon>
        <taxon>Coprinellus</taxon>
    </lineage>
</organism>
<feature type="domain" description="Nephrocystin 3-like N-terminal" evidence="2">
    <location>
        <begin position="94"/>
        <end position="258"/>
    </location>
</feature>
<dbReference type="PANTHER" id="PTHR10039:SF14">
    <property type="entry name" value="NACHT DOMAIN-CONTAINING PROTEIN"/>
    <property type="match status" value="1"/>
</dbReference>
<dbReference type="InterPro" id="IPR056884">
    <property type="entry name" value="NPHP3-like_N"/>
</dbReference>
<keyword evidence="1" id="KW-0677">Repeat</keyword>
<sequence>MLTLFLVDTCGLHSICFPSVTHLLSKVLNLSMAHYFQGANRFHIANLSISHSTHTFNAIEKLAEHASAGASFDSKQRYPAPQCFPGTQGNVLEDIRTWFSRTPTDQPILWLYGPTGMGKTTIAQTVAEEVEALAKLVATFFFSRSSPDRNDASKFVATIALQMALKIPQLLPLIEQAIHKDITIFLKAPHVQLEKLIIEPCKSLQNFGAERWLIIVDGLDECIGPPGSDREREQELVLNLLYPLFSTSFPFRLLLCSRAEEWLKIAFDEERLFAMSMRLPLFPTSKLNEDIWHYIDKGFEGILHNPHHARSMRSVQQPWPSMNIRHRLVENACGQFVYVATAIRFIDNRWTTPPEQLKKLVPSIYRPEQGPHIFSDLETLYMDILKACPDRDAMVQSLGDLMCVHIMEGCDLLALLDSMFGRFDGETCLGLRGVHSVVDVDNFATTKRTVFHASFQDFITSPSRAGEFFIDAPLVHGRFLSKCLDILELREYGSALYKYAFNAWRSHHLRAARVTEDLADRILAFDFKLWLMDSCLPDSGAPVHWFPRLSSWVWGHGLFQHFQIDAIPHGSLALRLKALRCAYHLRSSYEEVMVWFLDNDKSHRDGRFRRLLDACFSPMEVDGKVDCDHLSVVTQGPAENELDYPVLTVRGEPSMVDLVAQGLIHSWNPSAAPESISAGELTQFVEDTRDISAWEEELSPTDPRPPTIDKAVNTAHLACGVQLHIFPRPLLAFLAAEGRSKHHFYVSQDRIQSVLRRMLEDPSGLSMIEKYASALSQVENSSRGMELPFSPWFDVLCLFIELASEGSSVVGELLKAHGPNVLAVLDALDYFNMQKRFKRAAERHLPEASFVLCNRATTRGADLDASHRAGYFITNSYRLS</sequence>
<dbReference type="SUPFAM" id="SSF52540">
    <property type="entry name" value="P-loop containing nucleoside triphosphate hydrolases"/>
    <property type="match status" value="1"/>
</dbReference>
<evidence type="ECO:0000313" key="4">
    <source>
        <dbReference type="Proteomes" id="UP000298030"/>
    </source>
</evidence>